<comment type="caution">
    <text evidence="6">The sequence shown here is derived from an EMBL/GenBank/DDBJ whole genome shotgun (WGS) entry which is preliminary data.</text>
</comment>
<proteinExistence type="inferred from homology"/>
<dbReference type="PANTHER" id="PTHR10997:SF7">
    <property type="entry name" value="IMPORTIN-11"/>
    <property type="match status" value="1"/>
</dbReference>
<dbReference type="InterPro" id="IPR058669">
    <property type="entry name" value="TPR_IPO7/11-like"/>
</dbReference>
<dbReference type="SMART" id="SM00913">
    <property type="entry name" value="IBN_N"/>
    <property type="match status" value="1"/>
</dbReference>
<dbReference type="InterPro" id="IPR001494">
    <property type="entry name" value="Importin-beta_N"/>
</dbReference>
<dbReference type="PROSITE" id="PS50166">
    <property type="entry name" value="IMPORTIN_B_NT"/>
    <property type="match status" value="1"/>
</dbReference>
<dbReference type="Pfam" id="PF03810">
    <property type="entry name" value="IBN_N"/>
    <property type="match status" value="1"/>
</dbReference>
<dbReference type="Gene3D" id="1.25.10.10">
    <property type="entry name" value="Leucine-rich Repeat Variant"/>
    <property type="match status" value="1"/>
</dbReference>
<comment type="similarity">
    <text evidence="2">Belongs to the importin beta family.</text>
</comment>
<gene>
    <name evidence="6" type="ORF">CEUSTIGMA_g599.t1</name>
</gene>
<keyword evidence="4" id="KW-0539">Nucleus</keyword>
<dbReference type="PANTHER" id="PTHR10997">
    <property type="entry name" value="IMPORTIN-7, 8, 11"/>
    <property type="match status" value="1"/>
</dbReference>
<dbReference type="Proteomes" id="UP000232323">
    <property type="component" value="Unassembled WGS sequence"/>
</dbReference>
<evidence type="ECO:0000259" key="5">
    <source>
        <dbReference type="PROSITE" id="PS50166"/>
    </source>
</evidence>
<accession>A0A250WR22</accession>
<feature type="domain" description="Importin N-terminal" evidence="5">
    <location>
        <begin position="33"/>
        <end position="105"/>
    </location>
</feature>
<evidence type="ECO:0000256" key="1">
    <source>
        <dbReference type="ARBA" id="ARBA00004123"/>
    </source>
</evidence>
<keyword evidence="3" id="KW-0813">Transport</keyword>
<organism evidence="6 7">
    <name type="scientific">Chlamydomonas eustigma</name>
    <dbReference type="NCBI Taxonomy" id="1157962"/>
    <lineage>
        <taxon>Eukaryota</taxon>
        <taxon>Viridiplantae</taxon>
        <taxon>Chlorophyta</taxon>
        <taxon>core chlorophytes</taxon>
        <taxon>Chlorophyceae</taxon>
        <taxon>CS clade</taxon>
        <taxon>Chlamydomonadales</taxon>
        <taxon>Chlamydomonadaceae</taxon>
        <taxon>Chlamydomonas</taxon>
    </lineage>
</organism>
<dbReference type="GO" id="GO:0005635">
    <property type="term" value="C:nuclear envelope"/>
    <property type="evidence" value="ECO:0007669"/>
    <property type="project" value="TreeGrafter"/>
</dbReference>
<evidence type="ECO:0000256" key="3">
    <source>
        <dbReference type="ARBA" id="ARBA00022448"/>
    </source>
</evidence>
<dbReference type="EMBL" id="BEGY01000002">
    <property type="protein sequence ID" value="GAX73146.1"/>
    <property type="molecule type" value="Genomic_DNA"/>
</dbReference>
<keyword evidence="7" id="KW-1185">Reference proteome</keyword>
<dbReference type="GO" id="GO:0005829">
    <property type="term" value="C:cytosol"/>
    <property type="evidence" value="ECO:0007669"/>
    <property type="project" value="TreeGrafter"/>
</dbReference>
<dbReference type="GO" id="GO:0031267">
    <property type="term" value="F:small GTPase binding"/>
    <property type="evidence" value="ECO:0007669"/>
    <property type="project" value="InterPro"/>
</dbReference>
<name>A0A250WR22_9CHLO</name>
<dbReference type="Pfam" id="PF25758">
    <property type="entry name" value="TPR_IPO11"/>
    <property type="match status" value="1"/>
</dbReference>
<evidence type="ECO:0000313" key="7">
    <source>
        <dbReference type="Proteomes" id="UP000232323"/>
    </source>
</evidence>
<dbReference type="STRING" id="1157962.A0A250WR22"/>
<protein>
    <recommendedName>
        <fullName evidence="5">Importin N-terminal domain-containing protein</fullName>
    </recommendedName>
</protein>
<dbReference type="AlphaFoldDB" id="A0A250WR22"/>
<evidence type="ECO:0000256" key="2">
    <source>
        <dbReference type="ARBA" id="ARBA00007991"/>
    </source>
</evidence>
<sequence>MNPQTVLSSDDIPTVLSLLTNALSQVPEQQKHAESLLSAFEIRAGFCSCLVEVIARPEHDHSARWLAATQLKNCIRHWRGRPDHGGITQEEKTHLRSRFSCLIPQQDNQIAVQIALVYAKVARTDYPREWPNLFQDLLSTLPQEGHKTANSTLVVKRVYLIFHHVLKELSSKRLAADQKTFAEITKLLLPFIWGQFCNDSQALISGIPQALEFNQAGQPLLTAFERWLLLLKILRRLILFGFTSDSKSLQPVPAVSECCPPMVELLQQLLNMRQAADAAATGPGKGTAARSHLLAMMGRGTLKLMKTQRLILESHPWSFHAAGVLTPMLSISYDVLAAAVRLHDSLQPHYPNSVITPQAQEGLIVSALLLIKTAVECPSYKAKTAAGSTANVYNEQDHPVLHLASSAQATLLSFLSADKLTSLCQLLVHLFMLNARDLEAWSEDAEAFYHSCDGSEWQDRANLCAENLFLTLLKGNRGLLCPVVVQQLQQCIQECPQSISNIETLPGGTLGGVPVVILRKDAVYNAVALAAFDLHDYIAWSTWLRGSLLQELSDRRPLLRSLRRRVMRIVAQWVADVEEQDRPALYEALLAAFNEKDDLCIQLSAVDTLRALVEDWNFKDEQFAPFVGTCMQQLSQILVHAHDLDTHTLAFNLMNLVIERMGDHIGPFVEPILRLLPDLWVQSKGRDLVRIQILLAMQRLVHVLGLFSPAAYPLVLPALAVSFDPSNPESLSLTEDGIALLLVLLRNAPGNLQEGADSPLLTLAPLLSAALSASTEWIQLGLSVLTSMVLLGGSLFLQKHGQHVLSIFMNLLGGVNERGMLLIYPAMEKILASTPEISVPLLQPALLKLLVLVLSGQESELSASHAMVVFARLMLISTPAFTTLFSDAVANNLLQQGGTHFTDPAHHLLSRFICVWVGGFDSLASTSGRKLCCLALCSLLSIPSPAVLQSLAEIVVCITGVWSETEGGADGCVRADYGLQYGWSGMDEGGNQTSTVAGLSEDADGELLRRKQASESDPVGRVLLSTALREALMRAQLAHGQAFETQLSSLDPAISGQLNIATAMKSA</sequence>
<reference evidence="6 7" key="1">
    <citation type="submission" date="2017-08" db="EMBL/GenBank/DDBJ databases">
        <title>Acidophilic green algal genome provides insights into adaptation to an acidic environment.</title>
        <authorList>
            <person name="Hirooka S."/>
            <person name="Hirose Y."/>
            <person name="Kanesaki Y."/>
            <person name="Higuchi S."/>
            <person name="Fujiwara T."/>
            <person name="Onuma R."/>
            <person name="Era A."/>
            <person name="Ohbayashi R."/>
            <person name="Uzuka A."/>
            <person name="Nozaki H."/>
            <person name="Yoshikawa H."/>
            <person name="Miyagishima S.Y."/>
        </authorList>
    </citation>
    <scope>NUCLEOTIDE SEQUENCE [LARGE SCALE GENOMIC DNA]</scope>
    <source>
        <strain evidence="6 7">NIES-2499</strain>
    </source>
</reference>
<dbReference type="GO" id="GO:0006606">
    <property type="term" value="P:protein import into nucleus"/>
    <property type="evidence" value="ECO:0007669"/>
    <property type="project" value="TreeGrafter"/>
</dbReference>
<dbReference type="InterPro" id="IPR011989">
    <property type="entry name" value="ARM-like"/>
</dbReference>
<dbReference type="InterPro" id="IPR016024">
    <property type="entry name" value="ARM-type_fold"/>
</dbReference>
<dbReference type="SUPFAM" id="SSF48371">
    <property type="entry name" value="ARM repeat"/>
    <property type="match status" value="1"/>
</dbReference>
<dbReference type="OrthoDB" id="361693at2759"/>
<evidence type="ECO:0000313" key="6">
    <source>
        <dbReference type="EMBL" id="GAX73146.1"/>
    </source>
</evidence>
<comment type="subcellular location">
    <subcellularLocation>
        <location evidence="1">Nucleus</location>
    </subcellularLocation>
</comment>
<evidence type="ECO:0000256" key="4">
    <source>
        <dbReference type="ARBA" id="ARBA00023242"/>
    </source>
</evidence>